<dbReference type="InterPro" id="IPR055457">
    <property type="entry name" value="OST48_N"/>
</dbReference>
<dbReference type="InterPro" id="IPR005013">
    <property type="entry name" value="DDOST_48_kDa_subunit"/>
</dbReference>
<evidence type="ECO:0000256" key="8">
    <source>
        <dbReference type="RuleBase" id="RU361142"/>
    </source>
</evidence>
<name>A0A8H3J1U5_9LECA</name>
<comment type="subcellular location">
    <subcellularLocation>
        <location evidence="8">Endoplasmic reticulum membrane</location>
        <topology evidence="8">Single-pass type I membrane protein</topology>
    </subcellularLocation>
    <subcellularLocation>
        <location evidence="1">Membrane</location>
        <topology evidence="1">Single-pass type I membrane protein</topology>
    </subcellularLocation>
</comment>
<sequence length="490" mass="54808">MRWFVSLLLITLLGLVQGLSSTGSRLLVVIEESSEKAQYSTFWDDLEGKSNNCRGYKLTFESPKNDKLSLFQHGERAFDHILLLPPKSKGTSFYTITGDVDLPSSGLGPALTPKLLLQFINQNGNILLTLSSDSPTPTSISSLLLELDIHLPPDRDSLVVDHFNYDTASASEKHDVLLLPQGSRIRSDVRNYFGGDGTIAFPRAVAQELGNSSPLLAPILRAKSTAYSYNPKDEAEVVEDPFAVGEQISLVSSMQARNSARFTVFGSAEALENKWFDRKVKSVDGRDSKTANREFAKQITAWTFMEVGVLKVGRVEHHLSSITGDAPGNDSVAQLGYLNPTIYRVKNDVTFNIEISEYSYDQLTPLKVDASDALQLEFTMLSPYHRLDLVSISQTPNSTVFSRTFKLPDQHGIFSFRVNHKRPFLTNVDVKREVTVRHFAHDEWPRSWEISAGWVWIAGVWITIAGWVAFVGIWLWSEPAYEQSKGKKMQ</sequence>
<feature type="chain" id="PRO_5034448118" description="Dolichyl-diphosphooligosaccharide--protein glycosyltransferase subunit WBP1" evidence="8">
    <location>
        <begin position="19"/>
        <end position="490"/>
    </location>
</feature>
<evidence type="ECO:0000259" key="10">
    <source>
        <dbReference type="Pfam" id="PF23358"/>
    </source>
</evidence>
<keyword evidence="11" id="KW-0808">Transferase</keyword>
<dbReference type="GO" id="GO:0018279">
    <property type="term" value="P:protein N-linked glycosylation via asparagine"/>
    <property type="evidence" value="ECO:0007669"/>
    <property type="project" value="UniProtKB-UniRule"/>
</dbReference>
<gene>
    <name evidence="11" type="primary">WBP1</name>
    <name evidence="11" type="ORF">IMSHALPRED_001233</name>
</gene>
<evidence type="ECO:0000256" key="2">
    <source>
        <dbReference type="ARBA" id="ARBA00004922"/>
    </source>
</evidence>
<evidence type="ECO:0000256" key="4">
    <source>
        <dbReference type="ARBA" id="ARBA00022692"/>
    </source>
</evidence>
<evidence type="ECO:0000313" key="11">
    <source>
        <dbReference type="EMBL" id="CAF9939159.1"/>
    </source>
</evidence>
<evidence type="ECO:0000313" key="12">
    <source>
        <dbReference type="Proteomes" id="UP000664534"/>
    </source>
</evidence>
<comment type="caution">
    <text evidence="11">The sequence shown here is derived from an EMBL/GenBank/DDBJ whole genome shotgun (WGS) entry which is preliminary data.</text>
</comment>
<reference evidence="11" key="1">
    <citation type="submission" date="2021-03" db="EMBL/GenBank/DDBJ databases">
        <authorList>
            <person name="Tagirdzhanova G."/>
        </authorList>
    </citation>
    <scope>NUCLEOTIDE SEQUENCE</scope>
</reference>
<comment type="subunit">
    <text evidence="8">Component of the oligosaccharyltransferase (OST) complex.</text>
</comment>
<evidence type="ECO:0000256" key="3">
    <source>
        <dbReference type="ARBA" id="ARBA00008743"/>
    </source>
</evidence>
<organism evidence="11 12">
    <name type="scientific">Imshaugia aleurites</name>
    <dbReference type="NCBI Taxonomy" id="172621"/>
    <lineage>
        <taxon>Eukaryota</taxon>
        <taxon>Fungi</taxon>
        <taxon>Dikarya</taxon>
        <taxon>Ascomycota</taxon>
        <taxon>Pezizomycotina</taxon>
        <taxon>Lecanoromycetes</taxon>
        <taxon>OSLEUM clade</taxon>
        <taxon>Lecanoromycetidae</taxon>
        <taxon>Lecanorales</taxon>
        <taxon>Lecanorineae</taxon>
        <taxon>Parmeliaceae</taxon>
        <taxon>Imshaugia</taxon>
    </lineage>
</organism>
<dbReference type="OrthoDB" id="29105at2759"/>
<dbReference type="PANTHER" id="PTHR10830:SF0">
    <property type="entry name" value="DOLICHYL-DIPHOSPHOOLIGOSACCHARIDE--PROTEIN GLYCOSYLTRANSFERASE 48 KDA SUBUNIT"/>
    <property type="match status" value="1"/>
</dbReference>
<dbReference type="Pfam" id="PF03345">
    <property type="entry name" value="OST48_N"/>
    <property type="match status" value="1"/>
</dbReference>
<dbReference type="GO" id="GO:0016740">
    <property type="term" value="F:transferase activity"/>
    <property type="evidence" value="ECO:0007669"/>
    <property type="project" value="UniProtKB-KW"/>
</dbReference>
<keyword evidence="4 8" id="KW-0812">Transmembrane</keyword>
<keyword evidence="7 8" id="KW-0472">Membrane</keyword>
<keyword evidence="6 8" id="KW-1133">Transmembrane helix</keyword>
<feature type="domain" description="OST48 N-terminal" evidence="9">
    <location>
        <begin position="25"/>
        <end position="303"/>
    </location>
</feature>
<keyword evidence="8" id="KW-0732">Signal</keyword>
<dbReference type="EMBL" id="CAJPDT010000115">
    <property type="protein sequence ID" value="CAF9939159.1"/>
    <property type="molecule type" value="Genomic_DNA"/>
</dbReference>
<comment type="similarity">
    <text evidence="3 8">Belongs to the DDOST 48 kDa subunit family.</text>
</comment>
<keyword evidence="5 8" id="KW-0256">Endoplasmic reticulum</keyword>
<feature type="transmembrane region" description="Helical" evidence="8">
    <location>
        <begin position="454"/>
        <end position="477"/>
    </location>
</feature>
<feature type="domain" description="OST48 middle" evidence="10">
    <location>
        <begin position="339"/>
        <end position="477"/>
    </location>
</feature>
<dbReference type="PANTHER" id="PTHR10830">
    <property type="entry name" value="DOLICHYL-DIPHOSPHOOLIGOSACCHARIDE--PROTEIN GLYCOSYLTRANSFERASE 48 KDA SUBUNIT"/>
    <property type="match status" value="1"/>
</dbReference>
<feature type="signal peptide" evidence="8">
    <location>
        <begin position="1"/>
        <end position="18"/>
    </location>
</feature>
<dbReference type="UniPathway" id="UPA00378"/>
<dbReference type="Proteomes" id="UP000664534">
    <property type="component" value="Unassembled WGS sequence"/>
</dbReference>
<evidence type="ECO:0000256" key="1">
    <source>
        <dbReference type="ARBA" id="ARBA00004479"/>
    </source>
</evidence>
<evidence type="ECO:0000259" key="9">
    <source>
        <dbReference type="Pfam" id="PF03345"/>
    </source>
</evidence>
<protein>
    <recommendedName>
        <fullName evidence="8">Dolichyl-diphosphooligosaccharide--protein glycosyltransferase subunit WBP1</fullName>
        <shortName evidence="8">Oligosaccharyl transferase subunit WBP1</shortName>
    </recommendedName>
</protein>
<evidence type="ECO:0000256" key="7">
    <source>
        <dbReference type="ARBA" id="ARBA00023136"/>
    </source>
</evidence>
<keyword evidence="12" id="KW-1185">Reference proteome</keyword>
<dbReference type="GO" id="GO:0008250">
    <property type="term" value="C:oligosaccharyltransferase complex"/>
    <property type="evidence" value="ECO:0007669"/>
    <property type="project" value="TreeGrafter"/>
</dbReference>
<dbReference type="InterPro" id="IPR055459">
    <property type="entry name" value="OST48_MD"/>
</dbReference>
<evidence type="ECO:0000256" key="5">
    <source>
        <dbReference type="ARBA" id="ARBA00022824"/>
    </source>
</evidence>
<proteinExistence type="inferred from homology"/>
<comment type="function">
    <text evidence="8">Subunit of the oligosaccharyl transferase (OST) complex that catalyzes the initial transfer of a defined glycan (Glc(3)Man(9)GlcNAc(2) in eukaryotes) from the lipid carrier dolichol-pyrophosphate to an asparagine residue within an Asn-X-Ser/Thr consensus motif in nascent polypeptide chains, the first step in protein N-glycosylation. N-glycosylation occurs cotranslationally and the complex associates with the Sec61 complex at the channel-forming translocon complex that mediates protein translocation across the endoplasmic reticulum (ER).</text>
</comment>
<evidence type="ECO:0000256" key="6">
    <source>
        <dbReference type="ARBA" id="ARBA00022989"/>
    </source>
</evidence>
<comment type="pathway">
    <text evidence="2 8">Protein modification; protein glycosylation.</text>
</comment>
<accession>A0A8H3J1U5</accession>
<dbReference type="Pfam" id="PF23358">
    <property type="entry name" value="OST48_MD"/>
    <property type="match status" value="1"/>
</dbReference>
<dbReference type="AlphaFoldDB" id="A0A8H3J1U5"/>